<feature type="chain" id="PRO_5040880548" description="DUF5666 domain-containing protein" evidence="1">
    <location>
        <begin position="23"/>
        <end position="201"/>
    </location>
</feature>
<protein>
    <recommendedName>
        <fullName evidence="4">DUF5666 domain-containing protein</fullName>
    </recommendedName>
</protein>
<name>A0A9X3E4Y6_9HYPH</name>
<keyword evidence="3" id="KW-1185">Reference proteome</keyword>
<evidence type="ECO:0000313" key="3">
    <source>
        <dbReference type="Proteomes" id="UP001144805"/>
    </source>
</evidence>
<dbReference type="Proteomes" id="UP001144805">
    <property type="component" value="Unassembled WGS sequence"/>
</dbReference>
<evidence type="ECO:0008006" key="4">
    <source>
        <dbReference type="Google" id="ProtNLM"/>
    </source>
</evidence>
<sequence>MRLLPLVTAGFLLIFGSLAAQAQQAAMPDRVGGTVVSFAGDMLTMKTGDGQTETVRVPPTVNVTALQNRKLSDIKAGDFVGSAAVKGPDGKLHAQEVHIFAESMRGTGEGQRPMSGVNRSMTNATVTTVIADPKGQTLRLTYKGGEQDIEVGPDARIVAIVPGDRSLLKPGAAVSAFVVKGADGNLSARAVQAEKDGVKPL</sequence>
<evidence type="ECO:0000313" key="2">
    <source>
        <dbReference type="EMBL" id="MCX5571291.1"/>
    </source>
</evidence>
<dbReference type="EMBL" id="JAPKNK010000009">
    <property type="protein sequence ID" value="MCX5571291.1"/>
    <property type="molecule type" value="Genomic_DNA"/>
</dbReference>
<organism evidence="2 3">
    <name type="scientific">Kaistia nematophila</name>
    <dbReference type="NCBI Taxonomy" id="2994654"/>
    <lineage>
        <taxon>Bacteria</taxon>
        <taxon>Pseudomonadati</taxon>
        <taxon>Pseudomonadota</taxon>
        <taxon>Alphaproteobacteria</taxon>
        <taxon>Hyphomicrobiales</taxon>
        <taxon>Kaistiaceae</taxon>
        <taxon>Kaistia</taxon>
    </lineage>
</organism>
<feature type="signal peptide" evidence="1">
    <location>
        <begin position="1"/>
        <end position="22"/>
    </location>
</feature>
<proteinExistence type="predicted"/>
<keyword evidence="1" id="KW-0732">Signal</keyword>
<accession>A0A9X3E4Y6</accession>
<dbReference type="AlphaFoldDB" id="A0A9X3E4Y6"/>
<reference evidence="2" key="1">
    <citation type="submission" date="2022-11" db="EMBL/GenBank/DDBJ databases">
        <title>Biodiversity and phylogenetic relationships of bacteria.</title>
        <authorList>
            <person name="Machado R.A.R."/>
            <person name="Bhat A."/>
            <person name="Loulou A."/>
            <person name="Kallel S."/>
        </authorList>
    </citation>
    <scope>NUCLEOTIDE SEQUENCE</scope>
    <source>
        <strain evidence="2">K-TC2</strain>
    </source>
</reference>
<comment type="caution">
    <text evidence="2">The sequence shown here is derived from an EMBL/GenBank/DDBJ whole genome shotgun (WGS) entry which is preliminary data.</text>
</comment>
<evidence type="ECO:0000256" key="1">
    <source>
        <dbReference type="SAM" id="SignalP"/>
    </source>
</evidence>
<gene>
    <name evidence="2" type="ORF">OSH07_18970</name>
</gene>
<dbReference type="RefSeq" id="WP_266340245.1">
    <property type="nucleotide sequence ID" value="NZ_JAPKNK010000009.1"/>
</dbReference>